<dbReference type="RefSeq" id="WP_113855210.1">
    <property type="nucleotide sequence ID" value="NZ_CP011940.1"/>
</dbReference>
<evidence type="ECO:0000256" key="1">
    <source>
        <dbReference type="SAM" id="SignalP"/>
    </source>
</evidence>
<feature type="signal peptide" evidence="1">
    <location>
        <begin position="1"/>
        <end position="24"/>
    </location>
</feature>
<name>A0ABW7DT98_9FIRM</name>
<keyword evidence="3" id="KW-1185">Reference proteome</keyword>
<protein>
    <recommendedName>
        <fullName evidence="4">Deacetylase PdaC domain-containing protein</fullName>
    </recommendedName>
</protein>
<dbReference type="Gene3D" id="3.30.565.40">
    <property type="entry name" value="Fervidobacterium nodosum Rt17-B1 like"/>
    <property type="match status" value="1"/>
</dbReference>
<feature type="chain" id="PRO_5046677133" description="Deacetylase PdaC domain-containing protein" evidence="1">
    <location>
        <begin position="25"/>
        <end position="214"/>
    </location>
</feature>
<evidence type="ECO:0000313" key="3">
    <source>
        <dbReference type="Proteomes" id="UP001605989"/>
    </source>
</evidence>
<comment type="caution">
    <text evidence="2">The sequence shown here is derived from an EMBL/GenBank/DDBJ whole genome shotgun (WGS) entry which is preliminary data.</text>
</comment>
<gene>
    <name evidence="2" type="ORF">ACGTZG_12820</name>
</gene>
<reference evidence="2 3" key="1">
    <citation type="submission" date="2024-10" db="EMBL/GenBank/DDBJ databases">
        <authorList>
            <person name="Sang B.-I."/>
            <person name="Prabhaharan D."/>
        </authorList>
    </citation>
    <scope>NUCLEOTIDE SEQUENCE [LARGE SCALE GENOMIC DNA]</scope>
    <source>
        <strain evidence="2 3">MH</strain>
    </source>
</reference>
<accession>A0ABW7DT98</accession>
<evidence type="ECO:0008006" key="4">
    <source>
        <dbReference type="Google" id="ProtNLM"/>
    </source>
</evidence>
<dbReference type="Proteomes" id="UP001605989">
    <property type="component" value="Unassembled WGS sequence"/>
</dbReference>
<keyword evidence="1" id="KW-0732">Signal</keyword>
<proteinExistence type="predicted"/>
<dbReference type="EMBL" id="JBIEKR010000013">
    <property type="protein sequence ID" value="MFG6274067.1"/>
    <property type="molecule type" value="Genomic_DNA"/>
</dbReference>
<organism evidence="2 3">
    <name type="scientific">Megasphaera hexanoica</name>
    <dbReference type="NCBI Taxonomy" id="1675036"/>
    <lineage>
        <taxon>Bacteria</taxon>
        <taxon>Bacillati</taxon>
        <taxon>Bacillota</taxon>
        <taxon>Negativicutes</taxon>
        <taxon>Veillonellales</taxon>
        <taxon>Veillonellaceae</taxon>
        <taxon>Megasphaera</taxon>
    </lineage>
</organism>
<evidence type="ECO:0000313" key="2">
    <source>
        <dbReference type="EMBL" id="MFG6274067.1"/>
    </source>
</evidence>
<sequence>MIIGKKMTILLLLFTLLLSTLSFASVIENSQSDVNLKLKYPLVYINNPVAQEKINQDIANRVLYAKDLYYNKKSFEVRTFYDITFEDERYLSIIFYTYYWNGLGVHGFYTGQGLVYDKETGDKIPLEYFVTPPTAEQINQFSYGPLISVYSESNKILTTHYPIKECSHNYCLPGNGSIDLLYQPYFLASFAAGVTHVRLSPAIIEYFNRQPLDS</sequence>